<name>A0ABY2D996_9GAMM</name>
<protein>
    <recommendedName>
        <fullName evidence="2">EF-hand domain-containing protein</fullName>
    </recommendedName>
</protein>
<accession>A0ABY2D996</accession>
<organism evidence="3 4">
    <name type="scientific">Halomonas marinisediminis</name>
    <dbReference type="NCBI Taxonomy" id="2546095"/>
    <lineage>
        <taxon>Bacteria</taxon>
        <taxon>Pseudomonadati</taxon>
        <taxon>Pseudomonadota</taxon>
        <taxon>Gammaproteobacteria</taxon>
        <taxon>Oceanospirillales</taxon>
        <taxon>Halomonadaceae</taxon>
        <taxon>Halomonas</taxon>
    </lineage>
</organism>
<reference evidence="3 4" key="1">
    <citation type="submission" date="2019-03" db="EMBL/GenBank/DDBJ databases">
        <title>Halomonas marinisediminis sp. nov., a moderately halophilic bacterium isolated from the Bohai Gulf.</title>
        <authorList>
            <person name="Ji X."/>
        </authorList>
    </citation>
    <scope>NUCLEOTIDE SEQUENCE [LARGE SCALE GENOMIC DNA]</scope>
    <source>
        <strain evidence="3 4">204</strain>
    </source>
</reference>
<sequence length="94" mass="10330">MVNVMKIQTTVLFFAAVLVSGFAFAEQGSAISNESLVIASTNTGQKSFNNNDLNGDGQISRVEAKAGNLPRLFIFMDKNGDNMISRKEFHFTEH</sequence>
<dbReference type="Pfam" id="PF13202">
    <property type="entry name" value="EF-hand_5"/>
    <property type="match status" value="2"/>
</dbReference>
<dbReference type="InterPro" id="IPR002048">
    <property type="entry name" value="EF_hand_dom"/>
</dbReference>
<dbReference type="Proteomes" id="UP000294823">
    <property type="component" value="Unassembled WGS sequence"/>
</dbReference>
<feature type="domain" description="EF-hand" evidence="2">
    <location>
        <begin position="48"/>
        <end position="61"/>
    </location>
</feature>
<evidence type="ECO:0000313" key="4">
    <source>
        <dbReference type="Proteomes" id="UP000294823"/>
    </source>
</evidence>
<dbReference type="PROSITE" id="PS00018">
    <property type="entry name" value="EF_HAND_1"/>
    <property type="match status" value="1"/>
</dbReference>
<evidence type="ECO:0000259" key="2">
    <source>
        <dbReference type="Pfam" id="PF13202"/>
    </source>
</evidence>
<keyword evidence="4" id="KW-1185">Reference proteome</keyword>
<comment type="caution">
    <text evidence="3">The sequence shown here is derived from an EMBL/GenBank/DDBJ whole genome shotgun (WGS) entry which is preliminary data.</text>
</comment>
<proteinExistence type="predicted"/>
<keyword evidence="1" id="KW-0732">Signal</keyword>
<evidence type="ECO:0000313" key="3">
    <source>
        <dbReference type="EMBL" id="TDB04605.1"/>
    </source>
</evidence>
<gene>
    <name evidence="3" type="ORF">E0702_03510</name>
</gene>
<evidence type="ECO:0000256" key="1">
    <source>
        <dbReference type="SAM" id="SignalP"/>
    </source>
</evidence>
<feature type="domain" description="EF-hand" evidence="2">
    <location>
        <begin position="72"/>
        <end position="89"/>
    </location>
</feature>
<feature type="signal peptide" evidence="1">
    <location>
        <begin position="1"/>
        <end position="25"/>
    </location>
</feature>
<dbReference type="EMBL" id="SLTR01000003">
    <property type="protein sequence ID" value="TDB04605.1"/>
    <property type="molecule type" value="Genomic_DNA"/>
</dbReference>
<dbReference type="InterPro" id="IPR011992">
    <property type="entry name" value="EF-hand-dom_pair"/>
</dbReference>
<dbReference type="SUPFAM" id="SSF47473">
    <property type="entry name" value="EF-hand"/>
    <property type="match status" value="1"/>
</dbReference>
<dbReference type="Gene3D" id="1.10.238.10">
    <property type="entry name" value="EF-hand"/>
    <property type="match status" value="1"/>
</dbReference>
<feature type="chain" id="PRO_5047547156" description="EF-hand domain-containing protein" evidence="1">
    <location>
        <begin position="26"/>
        <end position="94"/>
    </location>
</feature>
<dbReference type="InterPro" id="IPR018247">
    <property type="entry name" value="EF_Hand_1_Ca_BS"/>
</dbReference>